<evidence type="ECO:0000256" key="2">
    <source>
        <dbReference type="ARBA" id="ARBA00047806"/>
    </source>
</evidence>
<dbReference type="OrthoDB" id="4174719at2"/>
<dbReference type="PANTHER" id="PTHR43774:SF1">
    <property type="entry name" value="PEPTIDE METHIONINE SULFOXIDE REDUCTASE MSRA 2"/>
    <property type="match status" value="1"/>
</dbReference>
<dbReference type="InterPro" id="IPR036509">
    <property type="entry name" value="Met_Sox_Rdtase_MsrA_sf"/>
</dbReference>
<dbReference type="HAMAP" id="MF_01401">
    <property type="entry name" value="MsrA"/>
    <property type="match status" value="1"/>
</dbReference>
<keyword evidence="7" id="KW-1185">Reference proteome</keyword>
<comment type="catalytic activity">
    <reaction evidence="2 4">
        <text>L-methionyl-[protein] + [thioredoxin]-disulfide + H2O = L-methionyl-(S)-S-oxide-[protein] + [thioredoxin]-dithiol</text>
        <dbReference type="Rhea" id="RHEA:14217"/>
        <dbReference type="Rhea" id="RHEA-COMP:10698"/>
        <dbReference type="Rhea" id="RHEA-COMP:10700"/>
        <dbReference type="Rhea" id="RHEA-COMP:12313"/>
        <dbReference type="Rhea" id="RHEA-COMP:12315"/>
        <dbReference type="ChEBI" id="CHEBI:15377"/>
        <dbReference type="ChEBI" id="CHEBI:16044"/>
        <dbReference type="ChEBI" id="CHEBI:29950"/>
        <dbReference type="ChEBI" id="CHEBI:44120"/>
        <dbReference type="ChEBI" id="CHEBI:50058"/>
        <dbReference type="EC" id="1.8.4.11"/>
    </reaction>
</comment>
<dbReference type="NCBIfam" id="TIGR00401">
    <property type="entry name" value="msrA"/>
    <property type="match status" value="1"/>
</dbReference>
<proteinExistence type="inferred from homology"/>
<name>A0A6I6E7B4_THETI</name>
<dbReference type="GO" id="GO:0008113">
    <property type="term" value="F:peptide-methionine (S)-S-oxide reductase activity"/>
    <property type="evidence" value="ECO:0007669"/>
    <property type="project" value="UniProtKB-UniRule"/>
</dbReference>
<accession>A0A6I6E7B4</accession>
<dbReference type="AlphaFoldDB" id="A0A6I6E7B4"/>
<feature type="domain" description="Peptide methionine sulphoxide reductase MsrA" evidence="5">
    <location>
        <begin position="5"/>
        <end position="158"/>
    </location>
</feature>
<dbReference type="RefSeq" id="WP_153974739.1">
    <property type="nucleotide sequence ID" value="NZ_CP039268.1"/>
</dbReference>
<dbReference type="Gene3D" id="3.30.1060.10">
    <property type="entry name" value="Peptide methionine sulphoxide reductase MsrA"/>
    <property type="match status" value="1"/>
</dbReference>
<protein>
    <recommendedName>
        <fullName evidence="4">Peptide methionine sulfoxide reductase MsrA</fullName>
        <shortName evidence="4">Protein-methionine-S-oxide reductase</shortName>
        <ecNumber evidence="4">1.8.4.11</ecNumber>
    </recommendedName>
    <alternativeName>
        <fullName evidence="4">Peptide-methionine (S)-S-oxide reductase</fullName>
        <shortName evidence="4">Peptide Met(O) reductase</shortName>
    </alternativeName>
</protein>
<evidence type="ECO:0000313" key="7">
    <source>
        <dbReference type="Proteomes" id="UP000426424"/>
    </source>
</evidence>
<keyword evidence="1 4" id="KW-0560">Oxidoreductase</keyword>
<evidence type="ECO:0000259" key="5">
    <source>
        <dbReference type="Pfam" id="PF01625"/>
    </source>
</evidence>
<dbReference type="Pfam" id="PF01625">
    <property type="entry name" value="PMSR"/>
    <property type="match status" value="1"/>
</dbReference>
<gene>
    <name evidence="4 6" type="primary">msrA</name>
    <name evidence="6" type="ORF">E6P07_05810</name>
</gene>
<dbReference type="Proteomes" id="UP000426424">
    <property type="component" value="Chromosome"/>
</dbReference>
<dbReference type="InterPro" id="IPR002569">
    <property type="entry name" value="Met_Sox_Rdtase_MsrA_dom"/>
</dbReference>
<dbReference type="SUPFAM" id="SSF55068">
    <property type="entry name" value="Peptide methionine sulfoxide reductase"/>
    <property type="match status" value="1"/>
</dbReference>
<dbReference type="KEGG" id="ttp:E6P07_05810"/>
<feature type="active site" evidence="4">
    <location>
        <position position="12"/>
    </location>
</feature>
<comment type="catalytic activity">
    <reaction evidence="3 4">
        <text>[thioredoxin]-disulfide + L-methionine + H2O = L-methionine (S)-S-oxide + [thioredoxin]-dithiol</text>
        <dbReference type="Rhea" id="RHEA:19993"/>
        <dbReference type="Rhea" id="RHEA-COMP:10698"/>
        <dbReference type="Rhea" id="RHEA-COMP:10700"/>
        <dbReference type="ChEBI" id="CHEBI:15377"/>
        <dbReference type="ChEBI" id="CHEBI:29950"/>
        <dbReference type="ChEBI" id="CHEBI:50058"/>
        <dbReference type="ChEBI" id="CHEBI:57844"/>
        <dbReference type="ChEBI" id="CHEBI:58772"/>
        <dbReference type="EC" id="1.8.4.11"/>
    </reaction>
</comment>
<reference evidence="6 7" key="1">
    <citation type="submission" date="2019-12" db="EMBL/GenBank/DDBJ databases">
        <title>The complete genome of the thermophilic, anoxygenic phototrophic gammaproteobacterium Thermochromatium tepidum.</title>
        <authorList>
            <person name="Sattley W.M."/>
            <person name="Swingley W.D."/>
            <person name="Burchell B.M."/>
            <person name="Gurbani S.A."/>
            <person name="Kujawa C.M."/>
            <person name="Nuccio D.A."/>
            <person name="Schladweiler J."/>
            <person name="Shaffer K.N."/>
            <person name="Stokes L.M."/>
            <person name="Touchman J.W."/>
            <person name="Blankenship R.E."/>
            <person name="Madigan M.T."/>
        </authorList>
    </citation>
    <scope>NUCLEOTIDE SEQUENCE [LARGE SCALE GENOMIC DNA]</scope>
    <source>
        <strain evidence="6 7">ATCC 43061</strain>
    </source>
</reference>
<evidence type="ECO:0000256" key="1">
    <source>
        <dbReference type="ARBA" id="ARBA00023002"/>
    </source>
</evidence>
<sequence length="184" mass="20719">MAIREATLGGGCFWCLEAVFQRIQGVESVISGYAGGQTPNPTYQQVCTGTTGHAEVVRIAFDDTVIDYETLLNVFFAIHDPTTRDRQGADVGSQYRSVIFYHDDAQRLIAESVVARLNASGLWPDPIVTRIEPAPTFYPAEGYHQNYYHRYPNQGYCQTVIAPKLDKLRQGFRRLIADEERRLA</sequence>
<evidence type="ECO:0000256" key="3">
    <source>
        <dbReference type="ARBA" id="ARBA00048782"/>
    </source>
</evidence>
<evidence type="ECO:0000256" key="4">
    <source>
        <dbReference type="HAMAP-Rule" id="MF_01401"/>
    </source>
</evidence>
<dbReference type="PANTHER" id="PTHR43774">
    <property type="entry name" value="PEPTIDE METHIONINE SULFOXIDE REDUCTASE"/>
    <property type="match status" value="1"/>
</dbReference>
<organism evidence="6 7">
    <name type="scientific">Thermochromatium tepidum ATCC 43061</name>
    <dbReference type="NCBI Taxonomy" id="316276"/>
    <lineage>
        <taxon>Bacteria</taxon>
        <taxon>Pseudomonadati</taxon>
        <taxon>Pseudomonadota</taxon>
        <taxon>Gammaproteobacteria</taxon>
        <taxon>Chromatiales</taxon>
        <taxon>Chromatiaceae</taxon>
        <taxon>Thermochromatium</taxon>
    </lineage>
</organism>
<comment type="similarity">
    <text evidence="4">Belongs to the MsrA Met sulfoxide reductase family.</text>
</comment>
<evidence type="ECO:0000313" key="6">
    <source>
        <dbReference type="EMBL" id="QGU32543.1"/>
    </source>
</evidence>
<comment type="function">
    <text evidence="4">Has an important function as a repair enzyme for proteins that have been inactivated by oxidation. Catalyzes the reversible oxidation-reduction of methionine sulfoxide in proteins to methionine.</text>
</comment>
<dbReference type="EMBL" id="CP039268">
    <property type="protein sequence ID" value="QGU32543.1"/>
    <property type="molecule type" value="Genomic_DNA"/>
</dbReference>
<dbReference type="EC" id="1.8.4.11" evidence="4"/>